<dbReference type="FunFam" id="3.40.50.720:FF:000084">
    <property type="entry name" value="Short-chain dehydrogenase reductase"/>
    <property type="match status" value="1"/>
</dbReference>
<keyword evidence="4" id="KW-1185">Reference proteome</keyword>
<dbReference type="PRINTS" id="PR00080">
    <property type="entry name" value="SDRFAMILY"/>
</dbReference>
<dbReference type="SUPFAM" id="SSF51735">
    <property type="entry name" value="NAD(P)-binding Rossmann-fold domains"/>
    <property type="match status" value="1"/>
</dbReference>
<sequence length="265" mass="27861">MVSEVPQNPVAVVTGAGRGIGRRVALALAERGYRVAANDLGAPEGTLGELRALGAPALSLPGDVSDEGVVRGMLDAVMGEFGRVDVLVNNAGVSFIAPAEETTLSDWRRVLEVNLTGPFLMSQVFGVEMLGRGRGSIVNVSSVAGLLGVGDRAAYNASKHGLIGLTRTLAAEWGGRGVRVNAVCPGWVKTEMDEEDQGAGGYVDDDIRGRVPMGRFATPEDIARAVAFLADDEWSGFVNGHTLSVDGGWFADGSWESIRRRKQGP</sequence>
<comment type="similarity">
    <text evidence="1">Belongs to the short-chain dehydrogenases/reductases (SDR) family.</text>
</comment>
<dbReference type="InterPro" id="IPR002347">
    <property type="entry name" value="SDR_fam"/>
</dbReference>
<dbReference type="Pfam" id="PF13561">
    <property type="entry name" value="adh_short_C2"/>
    <property type="match status" value="1"/>
</dbReference>
<dbReference type="KEGG" id="rmar:GBA65_15910"/>
<reference evidence="3 4" key="1">
    <citation type="submission" date="2019-10" db="EMBL/GenBank/DDBJ databases">
        <title>Rubrobacter sp nov SCSIO 52915 isolated from a deep-sea sediment in the South China Sea.</title>
        <authorList>
            <person name="Chen R.W."/>
        </authorList>
    </citation>
    <scope>NUCLEOTIDE SEQUENCE [LARGE SCALE GENOMIC DNA]</scope>
    <source>
        <strain evidence="3 4">SCSIO 52915</strain>
    </source>
</reference>
<evidence type="ECO:0000256" key="1">
    <source>
        <dbReference type="ARBA" id="ARBA00006484"/>
    </source>
</evidence>
<gene>
    <name evidence="3" type="ORF">GBA65_15910</name>
</gene>
<proteinExistence type="inferred from homology"/>
<dbReference type="RefSeq" id="WP_166397444.1">
    <property type="nucleotide sequence ID" value="NZ_CP045121.1"/>
</dbReference>
<organism evidence="3 4">
    <name type="scientific">Rubrobacter marinus</name>
    <dbReference type="NCBI Taxonomy" id="2653852"/>
    <lineage>
        <taxon>Bacteria</taxon>
        <taxon>Bacillati</taxon>
        <taxon>Actinomycetota</taxon>
        <taxon>Rubrobacteria</taxon>
        <taxon>Rubrobacterales</taxon>
        <taxon>Rubrobacteraceae</taxon>
        <taxon>Rubrobacter</taxon>
    </lineage>
</organism>
<dbReference type="CDD" id="cd05233">
    <property type="entry name" value="SDR_c"/>
    <property type="match status" value="1"/>
</dbReference>
<protein>
    <submittedName>
        <fullName evidence="3">SDR family oxidoreductase</fullName>
    </submittedName>
</protein>
<dbReference type="PRINTS" id="PR00081">
    <property type="entry name" value="GDHRDH"/>
</dbReference>
<dbReference type="GO" id="GO:0016616">
    <property type="term" value="F:oxidoreductase activity, acting on the CH-OH group of donors, NAD or NADP as acceptor"/>
    <property type="evidence" value="ECO:0007669"/>
    <property type="project" value="TreeGrafter"/>
</dbReference>
<name>A0A6G8PZW9_9ACTN</name>
<dbReference type="NCBIfam" id="NF005559">
    <property type="entry name" value="PRK07231.1"/>
    <property type="match status" value="1"/>
</dbReference>
<dbReference type="EMBL" id="CP045121">
    <property type="protein sequence ID" value="QIN79773.1"/>
    <property type="molecule type" value="Genomic_DNA"/>
</dbReference>
<dbReference type="InterPro" id="IPR020904">
    <property type="entry name" value="Sc_DH/Rdtase_CS"/>
</dbReference>
<accession>A0A6G8PZW9</accession>
<dbReference type="Proteomes" id="UP000502706">
    <property type="component" value="Chromosome"/>
</dbReference>
<evidence type="ECO:0000256" key="2">
    <source>
        <dbReference type="ARBA" id="ARBA00023002"/>
    </source>
</evidence>
<dbReference type="PANTHER" id="PTHR42760">
    <property type="entry name" value="SHORT-CHAIN DEHYDROGENASES/REDUCTASES FAMILY MEMBER"/>
    <property type="match status" value="1"/>
</dbReference>
<dbReference type="Gene3D" id="3.40.50.720">
    <property type="entry name" value="NAD(P)-binding Rossmann-like Domain"/>
    <property type="match status" value="1"/>
</dbReference>
<keyword evidence="2" id="KW-0560">Oxidoreductase</keyword>
<evidence type="ECO:0000313" key="3">
    <source>
        <dbReference type="EMBL" id="QIN79773.1"/>
    </source>
</evidence>
<dbReference type="InterPro" id="IPR036291">
    <property type="entry name" value="NAD(P)-bd_dom_sf"/>
</dbReference>
<dbReference type="PROSITE" id="PS00061">
    <property type="entry name" value="ADH_SHORT"/>
    <property type="match status" value="1"/>
</dbReference>
<dbReference type="AlphaFoldDB" id="A0A6G8PZW9"/>
<evidence type="ECO:0000313" key="4">
    <source>
        <dbReference type="Proteomes" id="UP000502706"/>
    </source>
</evidence>